<gene>
    <name evidence="2" type="ORF">CCAP1982_LOCUS20875</name>
</gene>
<proteinExistence type="predicted"/>
<accession>A0A811VF19</accession>
<keyword evidence="3" id="KW-1185">Reference proteome</keyword>
<sequence length="121" mass="14395">MDKRLMNSWGPDKLGKQENTVYSMEYEAGRQKMREVLWRDVATCDGEDETCEELNRLFNYKSRMSVDLHFINLKNTILETFDLHRYTYYDDLRHSPKEDNLVGHPTNQINGQQASEKFKVK</sequence>
<organism evidence="2 3">
    <name type="scientific">Ceratitis capitata</name>
    <name type="common">Mediterranean fruit fly</name>
    <name type="synonym">Tephritis capitata</name>
    <dbReference type="NCBI Taxonomy" id="7213"/>
    <lineage>
        <taxon>Eukaryota</taxon>
        <taxon>Metazoa</taxon>
        <taxon>Ecdysozoa</taxon>
        <taxon>Arthropoda</taxon>
        <taxon>Hexapoda</taxon>
        <taxon>Insecta</taxon>
        <taxon>Pterygota</taxon>
        <taxon>Neoptera</taxon>
        <taxon>Endopterygota</taxon>
        <taxon>Diptera</taxon>
        <taxon>Brachycera</taxon>
        <taxon>Muscomorpha</taxon>
        <taxon>Tephritoidea</taxon>
        <taxon>Tephritidae</taxon>
        <taxon>Ceratitis</taxon>
        <taxon>Ceratitis</taxon>
    </lineage>
</organism>
<name>A0A811VF19_CERCA</name>
<evidence type="ECO:0000256" key="1">
    <source>
        <dbReference type="SAM" id="MobiDB-lite"/>
    </source>
</evidence>
<feature type="region of interest" description="Disordered" evidence="1">
    <location>
        <begin position="97"/>
        <end position="121"/>
    </location>
</feature>
<dbReference type="AlphaFoldDB" id="A0A811VF19"/>
<comment type="caution">
    <text evidence="2">The sequence shown here is derived from an EMBL/GenBank/DDBJ whole genome shotgun (WGS) entry which is preliminary data.</text>
</comment>
<dbReference type="EMBL" id="CAJHJT010000056">
    <property type="protein sequence ID" value="CAD7012772.1"/>
    <property type="molecule type" value="Genomic_DNA"/>
</dbReference>
<reference evidence="2" key="1">
    <citation type="submission" date="2020-11" db="EMBL/GenBank/DDBJ databases">
        <authorList>
            <person name="Whitehead M."/>
        </authorList>
    </citation>
    <scope>NUCLEOTIDE SEQUENCE</scope>
    <source>
        <strain evidence="2">EGII</strain>
    </source>
</reference>
<evidence type="ECO:0000313" key="3">
    <source>
        <dbReference type="Proteomes" id="UP000606786"/>
    </source>
</evidence>
<dbReference type="Proteomes" id="UP000606786">
    <property type="component" value="Unassembled WGS sequence"/>
</dbReference>
<feature type="compositionally biased region" description="Polar residues" evidence="1">
    <location>
        <begin position="105"/>
        <end position="115"/>
    </location>
</feature>
<evidence type="ECO:0000313" key="2">
    <source>
        <dbReference type="EMBL" id="CAD7012772.1"/>
    </source>
</evidence>
<protein>
    <submittedName>
        <fullName evidence="2">(Mediterranean fruit fly) hypothetical protein</fullName>
    </submittedName>
</protein>